<dbReference type="RefSeq" id="WP_262067837.1">
    <property type="nucleotide sequence ID" value="NZ_JAMXOC010000001.1"/>
</dbReference>
<sequence>MNNQVVKDVSSVKDRFTLAGKQAIVTGAKGGIGKATATSFAELGANVAIVDLPAFIEESKVVAAEIANRYGVKTIAVGCDVTKEEDIKNMVKAVSDAFGTIDVVHSNAGIFVGNDHNNMPVEEFKKIIDINLTGMFMVNKECANLMIEHGHGGSIINTVSMSGTIINSTRLEKDYMVAYTASKGGAKHLTKGMAVNLIKHGIRVNSISPGYLISGAHKFMDQIEVDYWANSVPIKRFGDMDEITGIVCLLASDLGSYFVGSDILMDGGACIC</sequence>
<dbReference type="PANTHER" id="PTHR42760">
    <property type="entry name" value="SHORT-CHAIN DEHYDROGENASES/REDUCTASES FAMILY MEMBER"/>
    <property type="match status" value="1"/>
</dbReference>
<dbReference type="InterPro" id="IPR036291">
    <property type="entry name" value="NAD(P)-bd_dom_sf"/>
</dbReference>
<evidence type="ECO:0000256" key="2">
    <source>
        <dbReference type="ARBA" id="ARBA00023002"/>
    </source>
</evidence>
<dbReference type="PROSITE" id="PS00061">
    <property type="entry name" value="ADH_SHORT"/>
    <property type="match status" value="1"/>
</dbReference>
<dbReference type="PRINTS" id="PR00080">
    <property type="entry name" value="SDRFAMILY"/>
</dbReference>
<dbReference type="Pfam" id="PF13561">
    <property type="entry name" value="adh_short_C2"/>
    <property type="match status" value="1"/>
</dbReference>
<reference evidence="3 4" key="1">
    <citation type="journal article" date="2022" name="Genome Biol. Evol.">
        <title>Host diet, physiology and behaviors set the stage for Lachnospiraceae cladogenesis.</title>
        <authorList>
            <person name="Vera-Ponce De Leon A."/>
            <person name="Schneider M."/>
            <person name="Jahnes B.C."/>
            <person name="Sadowski V."/>
            <person name="Camuy-Velez L.A."/>
            <person name="Duan J."/>
            <person name="Sabree Z.L."/>
        </authorList>
    </citation>
    <scope>NUCLEOTIDE SEQUENCE [LARGE SCALE GENOMIC DNA]</scope>
    <source>
        <strain evidence="3 4">PAL227</strain>
    </source>
</reference>
<evidence type="ECO:0000313" key="4">
    <source>
        <dbReference type="Proteomes" id="UP001523565"/>
    </source>
</evidence>
<dbReference type="Proteomes" id="UP001523565">
    <property type="component" value="Unassembled WGS sequence"/>
</dbReference>
<keyword evidence="4" id="KW-1185">Reference proteome</keyword>
<dbReference type="EMBL" id="JAMZFV010000001">
    <property type="protein sequence ID" value="MCP1108932.1"/>
    <property type="molecule type" value="Genomic_DNA"/>
</dbReference>
<protein>
    <submittedName>
        <fullName evidence="3">SDR family oxidoreductase</fullName>
    </submittedName>
</protein>
<keyword evidence="2" id="KW-0560">Oxidoreductase</keyword>
<dbReference type="Gene3D" id="3.40.50.720">
    <property type="entry name" value="NAD(P)-binding Rossmann-like Domain"/>
    <property type="match status" value="1"/>
</dbReference>
<dbReference type="PANTHER" id="PTHR42760:SF115">
    <property type="entry name" value="3-OXOACYL-[ACYL-CARRIER-PROTEIN] REDUCTASE FABG"/>
    <property type="match status" value="1"/>
</dbReference>
<accession>A0ABT1EI05</accession>
<dbReference type="PRINTS" id="PR00081">
    <property type="entry name" value="GDHRDH"/>
</dbReference>
<dbReference type="InterPro" id="IPR002347">
    <property type="entry name" value="SDR_fam"/>
</dbReference>
<organism evidence="3 4">
    <name type="scientific">Ohessyouella blattaphilus</name>
    <dbReference type="NCBI Taxonomy" id="2949333"/>
    <lineage>
        <taxon>Bacteria</taxon>
        <taxon>Bacillati</taxon>
        <taxon>Bacillota</taxon>
        <taxon>Clostridia</taxon>
        <taxon>Lachnospirales</taxon>
        <taxon>Lachnospiraceae</taxon>
        <taxon>Ohessyouella</taxon>
    </lineage>
</organism>
<proteinExistence type="inferred from homology"/>
<dbReference type="SUPFAM" id="SSF51735">
    <property type="entry name" value="NAD(P)-binding Rossmann-fold domains"/>
    <property type="match status" value="1"/>
</dbReference>
<evidence type="ECO:0000313" key="3">
    <source>
        <dbReference type="EMBL" id="MCP1108932.1"/>
    </source>
</evidence>
<gene>
    <name evidence="3" type="ORF">NK118_01540</name>
</gene>
<name>A0ABT1EI05_9FIRM</name>
<dbReference type="InterPro" id="IPR020904">
    <property type="entry name" value="Sc_DH/Rdtase_CS"/>
</dbReference>
<comment type="caution">
    <text evidence="3">The sequence shown here is derived from an EMBL/GenBank/DDBJ whole genome shotgun (WGS) entry which is preliminary data.</text>
</comment>
<comment type="similarity">
    <text evidence="1">Belongs to the short-chain dehydrogenases/reductases (SDR) family.</text>
</comment>
<evidence type="ECO:0000256" key="1">
    <source>
        <dbReference type="ARBA" id="ARBA00006484"/>
    </source>
</evidence>